<evidence type="ECO:0000256" key="1">
    <source>
        <dbReference type="SAM" id="MobiDB-lite"/>
    </source>
</evidence>
<feature type="region of interest" description="Disordered" evidence="1">
    <location>
        <begin position="28"/>
        <end position="53"/>
    </location>
</feature>
<dbReference type="Proteomes" id="UP000823388">
    <property type="component" value="Chromosome 1K"/>
</dbReference>
<evidence type="ECO:0000313" key="2">
    <source>
        <dbReference type="EMBL" id="KAG2656825.1"/>
    </source>
</evidence>
<sequence length="210" mass="22904">MFEVRHYIRLETIWAQYQTLRVTAWSEPRRRRPSARAGVAEAPPVERARPPPVERADAVRVEPAAPLPAERPAGRPCLACCAAAGRSTQAGVRVDSCHASAGRASASSLPRHRRPSARAGVRVEPAAPPPAECAGERPLRASRAADDLACGRGSASILPHRRWPSTRESASRLLPPLSSPYSCCCWPRGTVPTWLEAYPFERPWPAMPAR</sequence>
<proteinExistence type="predicted"/>
<comment type="caution">
    <text evidence="2">The sequence shown here is derived from an EMBL/GenBank/DDBJ whole genome shotgun (WGS) entry which is preliminary data.</text>
</comment>
<evidence type="ECO:0000313" key="3">
    <source>
        <dbReference type="Proteomes" id="UP000823388"/>
    </source>
</evidence>
<dbReference type="EMBL" id="CM029037">
    <property type="protein sequence ID" value="KAG2656825.1"/>
    <property type="molecule type" value="Genomic_DNA"/>
</dbReference>
<dbReference type="AlphaFoldDB" id="A0A8T0XBN5"/>
<reference evidence="2" key="1">
    <citation type="submission" date="2020-05" db="EMBL/GenBank/DDBJ databases">
        <title>WGS assembly of Panicum virgatum.</title>
        <authorList>
            <person name="Lovell J.T."/>
            <person name="Jenkins J."/>
            <person name="Shu S."/>
            <person name="Juenger T.E."/>
            <person name="Schmutz J."/>
        </authorList>
    </citation>
    <scope>NUCLEOTIDE SEQUENCE</scope>
    <source>
        <strain evidence="2">AP13</strain>
    </source>
</reference>
<name>A0A8T0XBN5_PANVG</name>
<organism evidence="2 3">
    <name type="scientific">Panicum virgatum</name>
    <name type="common">Blackwell switchgrass</name>
    <dbReference type="NCBI Taxonomy" id="38727"/>
    <lineage>
        <taxon>Eukaryota</taxon>
        <taxon>Viridiplantae</taxon>
        <taxon>Streptophyta</taxon>
        <taxon>Embryophyta</taxon>
        <taxon>Tracheophyta</taxon>
        <taxon>Spermatophyta</taxon>
        <taxon>Magnoliopsida</taxon>
        <taxon>Liliopsida</taxon>
        <taxon>Poales</taxon>
        <taxon>Poaceae</taxon>
        <taxon>PACMAD clade</taxon>
        <taxon>Panicoideae</taxon>
        <taxon>Panicodae</taxon>
        <taxon>Paniceae</taxon>
        <taxon>Panicinae</taxon>
        <taxon>Panicum</taxon>
        <taxon>Panicum sect. Hiantes</taxon>
    </lineage>
</organism>
<accession>A0A8T0XBN5</accession>
<feature type="compositionally biased region" description="Basic and acidic residues" evidence="1">
    <location>
        <begin position="44"/>
        <end position="53"/>
    </location>
</feature>
<keyword evidence="3" id="KW-1185">Reference proteome</keyword>
<protein>
    <submittedName>
        <fullName evidence="2">Uncharacterized protein</fullName>
    </submittedName>
</protein>
<gene>
    <name evidence="2" type="ORF">PVAP13_1KG108154</name>
</gene>
<feature type="region of interest" description="Disordered" evidence="1">
    <location>
        <begin position="101"/>
        <end position="138"/>
    </location>
</feature>